<dbReference type="Proteomes" id="UP001160148">
    <property type="component" value="Unassembled WGS sequence"/>
</dbReference>
<sequence length="132" mass="14873">MPPSVHKILVNGSRAIQLALFPIGILSEEAQEARNKDYIRFRRQNTRKTSRIDTNTDILHMFLISSDPLITSKSTQNIKKKNNALCSEAMNLLSDIIETHTTRDLELDSNDSTEVSEFDSSDCSIDIDSDES</sequence>
<proteinExistence type="predicted"/>
<name>A0AAV0X690_9HEMI</name>
<reference evidence="2 3" key="1">
    <citation type="submission" date="2023-01" db="EMBL/GenBank/DDBJ databases">
        <authorList>
            <person name="Whitehead M."/>
        </authorList>
    </citation>
    <scope>NUCLEOTIDE SEQUENCE [LARGE SCALE GENOMIC DNA]</scope>
</reference>
<evidence type="ECO:0000313" key="2">
    <source>
        <dbReference type="EMBL" id="CAI6363556.1"/>
    </source>
</evidence>
<evidence type="ECO:0000313" key="3">
    <source>
        <dbReference type="Proteomes" id="UP001160148"/>
    </source>
</evidence>
<accession>A0AAV0X690</accession>
<dbReference type="EMBL" id="CARXXK010000003">
    <property type="protein sequence ID" value="CAI6363556.1"/>
    <property type="molecule type" value="Genomic_DNA"/>
</dbReference>
<comment type="caution">
    <text evidence="2">The sequence shown here is derived from an EMBL/GenBank/DDBJ whole genome shotgun (WGS) entry which is preliminary data.</text>
</comment>
<evidence type="ECO:0000256" key="1">
    <source>
        <dbReference type="SAM" id="MobiDB-lite"/>
    </source>
</evidence>
<dbReference type="AlphaFoldDB" id="A0AAV0X690"/>
<protein>
    <submittedName>
        <fullName evidence="2">Uncharacterized protein</fullName>
    </submittedName>
</protein>
<gene>
    <name evidence="2" type="ORF">MEUPH1_LOCUS18486</name>
</gene>
<keyword evidence="3" id="KW-1185">Reference proteome</keyword>
<organism evidence="2 3">
    <name type="scientific">Macrosiphum euphorbiae</name>
    <name type="common">potato aphid</name>
    <dbReference type="NCBI Taxonomy" id="13131"/>
    <lineage>
        <taxon>Eukaryota</taxon>
        <taxon>Metazoa</taxon>
        <taxon>Ecdysozoa</taxon>
        <taxon>Arthropoda</taxon>
        <taxon>Hexapoda</taxon>
        <taxon>Insecta</taxon>
        <taxon>Pterygota</taxon>
        <taxon>Neoptera</taxon>
        <taxon>Paraneoptera</taxon>
        <taxon>Hemiptera</taxon>
        <taxon>Sternorrhyncha</taxon>
        <taxon>Aphidomorpha</taxon>
        <taxon>Aphidoidea</taxon>
        <taxon>Aphididae</taxon>
        <taxon>Macrosiphini</taxon>
        <taxon>Macrosiphum</taxon>
    </lineage>
</organism>
<feature type="region of interest" description="Disordered" evidence="1">
    <location>
        <begin position="107"/>
        <end position="132"/>
    </location>
</feature>